<dbReference type="InterPro" id="IPR031704">
    <property type="entry name" value="Glyco_hydro_36_N"/>
</dbReference>
<dbReference type="InterPro" id="IPR013780">
    <property type="entry name" value="Glyco_hydro_b"/>
</dbReference>
<comment type="similarity">
    <text evidence="5">Belongs to the glycosyl hydrolase.</text>
</comment>
<dbReference type="EC" id="3.2.1.22" evidence="2 5"/>
<feature type="binding site" evidence="7">
    <location>
        <begin position="372"/>
        <end position="373"/>
    </location>
    <ligand>
        <name>substrate</name>
    </ligand>
</feature>
<dbReference type="InterPro" id="IPR031705">
    <property type="entry name" value="Glyco_hydro_36_C"/>
</dbReference>
<evidence type="ECO:0000313" key="10">
    <source>
        <dbReference type="EMBL" id="GLJ80370.1"/>
    </source>
</evidence>
<dbReference type="Proteomes" id="UP001142317">
    <property type="component" value="Unassembled WGS sequence"/>
</dbReference>
<dbReference type="PRINTS" id="PR00743">
    <property type="entry name" value="GLHYDRLASE36"/>
</dbReference>
<dbReference type="CDD" id="cd14791">
    <property type="entry name" value="GH36"/>
    <property type="match status" value="1"/>
</dbReference>
<feature type="binding site" evidence="7">
    <location>
        <position position="449"/>
    </location>
    <ligand>
        <name>substrate</name>
    </ligand>
</feature>
<dbReference type="GO" id="GO:0004557">
    <property type="term" value="F:alpha-galactosidase activity"/>
    <property type="evidence" value="ECO:0007669"/>
    <property type="project" value="UniProtKB-UniRule"/>
</dbReference>
<evidence type="ECO:0000256" key="7">
    <source>
        <dbReference type="PIRSR" id="PIRSR005536-2"/>
    </source>
</evidence>
<dbReference type="PROSITE" id="PS00512">
    <property type="entry name" value="ALPHA_GALACTOSIDASE"/>
    <property type="match status" value="1"/>
</dbReference>
<feature type="active site" description="Nucleophile" evidence="6">
    <location>
        <position position="484"/>
    </location>
</feature>
<dbReference type="InterPro" id="IPR000111">
    <property type="entry name" value="Glyco_hydro_27/36_CS"/>
</dbReference>
<reference evidence="10" key="2">
    <citation type="submission" date="2023-01" db="EMBL/GenBank/DDBJ databases">
        <authorList>
            <person name="Sun Q."/>
            <person name="Evtushenko L."/>
        </authorList>
    </citation>
    <scope>NUCLEOTIDE SEQUENCE</scope>
    <source>
        <strain evidence="10">VKM Ac-1447</strain>
    </source>
</reference>
<keyword evidence="3 5" id="KW-0378">Hydrolase</keyword>
<feature type="binding site" evidence="7">
    <location>
        <begin position="482"/>
        <end position="486"/>
    </location>
    <ligand>
        <name>substrate</name>
    </ligand>
</feature>
<keyword evidence="4 5" id="KW-0326">Glycosidase</keyword>
<dbReference type="PIRSF" id="PIRSF005536">
    <property type="entry name" value="Agal"/>
    <property type="match status" value="1"/>
</dbReference>
<feature type="active site" description="Proton donor" evidence="6">
    <location>
        <position position="550"/>
    </location>
</feature>
<dbReference type="Pfam" id="PF16874">
    <property type="entry name" value="Glyco_hydro_36C"/>
    <property type="match status" value="1"/>
</dbReference>
<evidence type="ECO:0000256" key="2">
    <source>
        <dbReference type="ARBA" id="ARBA00012755"/>
    </source>
</evidence>
<dbReference type="Pfam" id="PF02065">
    <property type="entry name" value="Melibiase"/>
    <property type="match status" value="1"/>
</dbReference>
<evidence type="ECO:0000256" key="1">
    <source>
        <dbReference type="ARBA" id="ARBA00001255"/>
    </source>
</evidence>
<keyword evidence="11" id="KW-1185">Reference proteome</keyword>
<dbReference type="Gene3D" id="2.60.40.1180">
    <property type="entry name" value="Golgi alpha-mannosidase II"/>
    <property type="match status" value="1"/>
</dbReference>
<name>A0A9W6M3R1_9MICO</name>
<feature type="binding site" evidence="7">
    <location>
        <position position="550"/>
    </location>
    <ligand>
        <name>substrate</name>
    </ligand>
</feature>
<dbReference type="Pfam" id="PF16875">
    <property type="entry name" value="Glyco_hydro_36N"/>
    <property type="match status" value="1"/>
</dbReference>
<dbReference type="InterPro" id="IPR038417">
    <property type="entry name" value="Alpga-gal_N_sf"/>
</dbReference>
<dbReference type="SUPFAM" id="SSF51445">
    <property type="entry name" value="(Trans)glycosidases"/>
    <property type="match status" value="1"/>
</dbReference>
<feature type="binding site" evidence="7">
    <location>
        <position position="528"/>
    </location>
    <ligand>
        <name>substrate</name>
    </ligand>
</feature>
<feature type="domain" description="Glycosyl hydrolase family 36 C-terminal" evidence="8">
    <location>
        <begin position="654"/>
        <end position="733"/>
    </location>
</feature>
<dbReference type="InterPro" id="IPR017853">
    <property type="entry name" value="GH"/>
</dbReference>
<organism evidence="10 11">
    <name type="scientific">Microbacterium imperiale</name>
    <dbReference type="NCBI Taxonomy" id="33884"/>
    <lineage>
        <taxon>Bacteria</taxon>
        <taxon>Bacillati</taxon>
        <taxon>Actinomycetota</taxon>
        <taxon>Actinomycetes</taxon>
        <taxon>Micrococcales</taxon>
        <taxon>Microbacteriaceae</taxon>
        <taxon>Microbacterium</taxon>
    </lineage>
</organism>
<accession>A0A9W6M3R1</accession>
<dbReference type="EMBL" id="BSEO01000014">
    <property type="protein sequence ID" value="GLJ80370.1"/>
    <property type="molecule type" value="Genomic_DNA"/>
</dbReference>
<dbReference type="GO" id="GO:0016052">
    <property type="term" value="P:carbohydrate catabolic process"/>
    <property type="evidence" value="ECO:0007669"/>
    <property type="project" value="InterPro"/>
</dbReference>
<dbReference type="FunFam" id="3.20.20.70:FF:000118">
    <property type="entry name" value="Alpha-galactosidase"/>
    <property type="match status" value="1"/>
</dbReference>
<feature type="domain" description="Glycosyl hydrolase family 36 N-terminal" evidence="9">
    <location>
        <begin position="47"/>
        <end position="294"/>
    </location>
</feature>
<proteinExistence type="inferred from homology"/>
<sequence length="750" mass="82094">MTRERDRSGRGWRDDGSAPAVPVPTDAYLHLASGGVSVVIDATQGRLPAIVHWGVGLGTLSEAEVEALALAAVEPASGNVVDEPVRVAILPEHHAGWEGKPGVVGHRDGADWSPKFVTDAVTVGGVSADAVRTDGRLVETGAALVSIDATDEIAGLRVLLEIELLASGLLRARATLRNPGDGVYSVGDVTLALPIPVRAREILDFSGRWSRERVPQRRDLVVGIHEREGRKGRTGPDAATVLSVGTPGFGFRSGEVWGVHVGFSGNHRHYAEQLSAGAQVIGGGELLLPGEVRLGENETYRSPWLYGAYGDGLDGQAHRFHRFLRSRETHPASPRPVTLNVWEAVYFDHDADRLIDLAERAAALGVERYVLDDGWFSGRRDDHRGLGDWTVDLGIWPGGLHRLVDRVTSLGMQFGLWFEPEMVNEDSELARRHPEWIMQTGDRMPVRGRDQQVLNLGIPEAYKYVLDAMTAILTEYDIAYIKWDHNRDLIDAGTAPRGEAGVHAQTLAAYRLMDELKRRFPGLEIESCSSGGARVDLGVIERTDRVWVSDCIDPLERQQMMRWTMQLMPAELLGSHIGSGVNHTTGRAHALSFRAATALFGHFGIEWDLARATAAENADLVEWIRFYKEHRDLLHRGDLFRADEIDPAFQVYGAIATDRSAALIFVAFLTRSAVSPRGRFTVPGLDPDKRYRIAPVTVGTPDAGRADPPWYADGAGVVMSGRALATSGLHLPGSFPERVVLLRVTEQMLP</sequence>
<dbReference type="RefSeq" id="WP_210006618.1">
    <property type="nucleotide sequence ID" value="NZ_BSEO01000014.1"/>
</dbReference>
<dbReference type="AlphaFoldDB" id="A0A9W6M3R1"/>
<evidence type="ECO:0000313" key="11">
    <source>
        <dbReference type="Proteomes" id="UP001142317"/>
    </source>
</evidence>
<dbReference type="Gene3D" id="3.20.20.70">
    <property type="entry name" value="Aldolase class I"/>
    <property type="match status" value="1"/>
</dbReference>
<protein>
    <recommendedName>
        <fullName evidence="2 5">Alpha-galactosidase</fullName>
        <ecNumber evidence="2 5">3.2.1.22</ecNumber>
    </recommendedName>
</protein>
<evidence type="ECO:0000256" key="4">
    <source>
        <dbReference type="ARBA" id="ARBA00023295"/>
    </source>
</evidence>
<evidence type="ECO:0000256" key="6">
    <source>
        <dbReference type="PIRSR" id="PIRSR005536-1"/>
    </source>
</evidence>
<evidence type="ECO:0000256" key="5">
    <source>
        <dbReference type="PIRNR" id="PIRNR005536"/>
    </source>
</evidence>
<comment type="catalytic activity">
    <reaction evidence="1 5">
        <text>Hydrolysis of terminal, non-reducing alpha-D-galactose residues in alpha-D-galactosides, including galactose oligosaccharides, galactomannans and galactolipids.</text>
        <dbReference type="EC" id="3.2.1.22"/>
    </reaction>
</comment>
<evidence type="ECO:0000259" key="8">
    <source>
        <dbReference type="Pfam" id="PF16874"/>
    </source>
</evidence>
<reference evidence="10" key="1">
    <citation type="journal article" date="2014" name="Int. J. Syst. Evol. Microbiol.">
        <title>Complete genome sequence of Corynebacterium casei LMG S-19264T (=DSM 44701T), isolated from a smear-ripened cheese.</title>
        <authorList>
            <consortium name="US DOE Joint Genome Institute (JGI-PGF)"/>
            <person name="Walter F."/>
            <person name="Albersmeier A."/>
            <person name="Kalinowski J."/>
            <person name="Ruckert C."/>
        </authorList>
    </citation>
    <scope>NUCLEOTIDE SEQUENCE</scope>
    <source>
        <strain evidence="10">VKM Ac-1447</strain>
    </source>
</reference>
<dbReference type="InterPro" id="IPR050985">
    <property type="entry name" value="Alpha-glycosidase_related"/>
</dbReference>
<dbReference type="InterPro" id="IPR013785">
    <property type="entry name" value="Aldolase_TIM"/>
</dbReference>
<dbReference type="InterPro" id="IPR002252">
    <property type="entry name" value="Glyco_hydro_36"/>
</dbReference>
<evidence type="ECO:0000259" key="9">
    <source>
        <dbReference type="Pfam" id="PF16875"/>
    </source>
</evidence>
<gene>
    <name evidence="10" type="ORF">GCM10017586_20530</name>
</gene>
<dbReference type="PANTHER" id="PTHR43053">
    <property type="entry name" value="GLYCOSIDASE FAMILY 31"/>
    <property type="match status" value="1"/>
</dbReference>
<dbReference type="Gene3D" id="2.70.98.60">
    <property type="entry name" value="alpha-galactosidase from lactobacil brevis"/>
    <property type="match status" value="1"/>
</dbReference>
<comment type="caution">
    <text evidence="10">The sequence shown here is derived from an EMBL/GenBank/DDBJ whole genome shotgun (WGS) entry which is preliminary data.</text>
</comment>
<feature type="binding site" evidence="7">
    <location>
        <position position="209"/>
    </location>
    <ligand>
        <name>substrate</name>
    </ligand>
</feature>
<dbReference type="PANTHER" id="PTHR43053:SF3">
    <property type="entry name" value="ALPHA-GALACTOSIDASE C-RELATED"/>
    <property type="match status" value="1"/>
</dbReference>
<evidence type="ECO:0000256" key="3">
    <source>
        <dbReference type="ARBA" id="ARBA00022801"/>
    </source>
</evidence>